<protein>
    <submittedName>
        <fullName evidence="9">Heparan sulfate glucosamine 3-O-sulfotransferase 5</fullName>
    </submittedName>
</protein>
<dbReference type="EMBL" id="JAIZAY010000008">
    <property type="protein sequence ID" value="KAJ8037082.1"/>
    <property type="molecule type" value="Genomic_DNA"/>
</dbReference>
<dbReference type="OrthoDB" id="10062788at2759"/>
<evidence type="ECO:0000256" key="4">
    <source>
        <dbReference type="PIRSR" id="PIRSR637359-2"/>
    </source>
</evidence>
<evidence type="ECO:0000256" key="1">
    <source>
        <dbReference type="ARBA" id="ARBA00022679"/>
    </source>
</evidence>
<keyword evidence="1" id="KW-0808">Transferase</keyword>
<accession>A0A9Q1C1W3</accession>
<keyword evidence="7" id="KW-1133">Transmembrane helix</keyword>
<dbReference type="PANTHER" id="PTHR10605">
    <property type="entry name" value="HEPARAN SULFATE SULFOTRANSFERASE"/>
    <property type="match status" value="1"/>
</dbReference>
<reference evidence="9" key="1">
    <citation type="submission" date="2021-10" db="EMBL/GenBank/DDBJ databases">
        <title>Tropical sea cucumber genome reveals ecological adaptation and Cuvierian tubules defense mechanism.</title>
        <authorList>
            <person name="Chen T."/>
        </authorList>
    </citation>
    <scope>NUCLEOTIDE SEQUENCE</scope>
    <source>
        <strain evidence="9">Nanhai2018</strain>
        <tissue evidence="9">Muscle</tissue>
    </source>
</reference>
<keyword evidence="2" id="KW-0325">Glycoprotein</keyword>
<dbReference type="InterPro" id="IPR000863">
    <property type="entry name" value="Sulfotransferase_dom"/>
</dbReference>
<evidence type="ECO:0000313" key="9">
    <source>
        <dbReference type="EMBL" id="KAJ8037082.1"/>
    </source>
</evidence>
<evidence type="ECO:0000256" key="7">
    <source>
        <dbReference type="SAM" id="Phobius"/>
    </source>
</evidence>
<feature type="domain" description="Sulfotransferase" evidence="8">
    <location>
        <begin position="187"/>
        <end position="423"/>
    </location>
</feature>
<feature type="active site" description="For sulfotransferase activity" evidence="3">
    <location>
        <position position="196"/>
    </location>
</feature>
<dbReference type="AlphaFoldDB" id="A0A9Q1C1W3"/>
<dbReference type="InterPro" id="IPR037359">
    <property type="entry name" value="NST/OST"/>
</dbReference>
<keyword evidence="10" id="KW-1185">Reference proteome</keyword>
<evidence type="ECO:0000256" key="2">
    <source>
        <dbReference type="ARBA" id="ARBA00023180"/>
    </source>
</evidence>
<dbReference type="Proteomes" id="UP001152320">
    <property type="component" value="Chromosome 8"/>
</dbReference>
<feature type="binding site" evidence="4">
    <location>
        <position position="279"/>
    </location>
    <ligand>
        <name>3'-phosphoadenylyl sulfate</name>
        <dbReference type="ChEBI" id="CHEBI:58339"/>
    </ligand>
</feature>
<feature type="transmembrane region" description="Helical" evidence="7">
    <location>
        <begin position="7"/>
        <end position="25"/>
    </location>
</feature>
<dbReference type="Gene3D" id="3.40.50.300">
    <property type="entry name" value="P-loop containing nucleotide triphosphate hydrolases"/>
    <property type="match status" value="1"/>
</dbReference>
<gene>
    <name evidence="9" type="ORF">HOLleu_17817</name>
</gene>
<feature type="binding site" evidence="4">
    <location>
        <position position="287"/>
    </location>
    <ligand>
        <name>3'-phosphoadenylyl sulfate</name>
        <dbReference type="ChEBI" id="CHEBI:58339"/>
    </ligand>
</feature>
<keyword evidence="7" id="KW-0812">Transmembrane</keyword>
<organism evidence="9 10">
    <name type="scientific">Holothuria leucospilota</name>
    <name type="common">Black long sea cucumber</name>
    <name type="synonym">Mertensiothuria leucospilota</name>
    <dbReference type="NCBI Taxonomy" id="206669"/>
    <lineage>
        <taxon>Eukaryota</taxon>
        <taxon>Metazoa</taxon>
        <taxon>Echinodermata</taxon>
        <taxon>Eleutherozoa</taxon>
        <taxon>Echinozoa</taxon>
        <taxon>Holothuroidea</taxon>
        <taxon>Aspidochirotacea</taxon>
        <taxon>Aspidochirotida</taxon>
        <taxon>Holothuriidae</taxon>
        <taxon>Holothuria</taxon>
    </lineage>
</organism>
<feature type="disulfide bond" evidence="5">
    <location>
        <begin position="403"/>
        <end position="411"/>
    </location>
</feature>
<keyword evidence="5" id="KW-1015">Disulfide bond</keyword>
<dbReference type="PANTHER" id="PTHR10605:SF72">
    <property type="entry name" value="HEPARAN SULFATE 3-O SULFOTRANSFERASE-B, ISOFORM A"/>
    <property type="match status" value="1"/>
</dbReference>
<feature type="region of interest" description="Disordered" evidence="6">
    <location>
        <begin position="61"/>
        <end position="122"/>
    </location>
</feature>
<comment type="caution">
    <text evidence="9">The sequence shown here is derived from an EMBL/GenBank/DDBJ whole genome shotgun (WGS) entry which is preliminary data.</text>
</comment>
<evidence type="ECO:0000313" key="10">
    <source>
        <dbReference type="Proteomes" id="UP001152320"/>
    </source>
</evidence>
<dbReference type="GO" id="GO:0008467">
    <property type="term" value="F:[heparan sulfate]-glucosamine 3-sulfotransferase activity"/>
    <property type="evidence" value="ECO:0007669"/>
    <property type="project" value="TreeGrafter"/>
</dbReference>
<keyword evidence="7" id="KW-0472">Membrane</keyword>
<dbReference type="SUPFAM" id="SSF52540">
    <property type="entry name" value="P-loop containing nucleoside triphosphate hydrolases"/>
    <property type="match status" value="1"/>
</dbReference>
<dbReference type="Pfam" id="PF00685">
    <property type="entry name" value="Sulfotransfer_1"/>
    <property type="match status" value="1"/>
</dbReference>
<dbReference type="InterPro" id="IPR027417">
    <property type="entry name" value="P-loop_NTPase"/>
</dbReference>
<evidence type="ECO:0000259" key="8">
    <source>
        <dbReference type="Pfam" id="PF00685"/>
    </source>
</evidence>
<evidence type="ECO:0000256" key="5">
    <source>
        <dbReference type="PIRSR" id="PIRSR637359-3"/>
    </source>
</evidence>
<feature type="compositionally biased region" description="Basic and acidic residues" evidence="6">
    <location>
        <begin position="62"/>
        <end position="75"/>
    </location>
</feature>
<sequence length="459" mass="53148">MNHQKLLLIIIFFSIILIFILGSYLTSHSAVTIFNKISPSFQLKARTEIWPSIQNFSWSIPKADDNEAHDTKTKPEAANNRQATGLAGSRQDSKYKKSQKTEVSDAQKFVQKSHGAENPSKKKDAAAKEVIFRIFANMDEELRDQYLIQVKKFESEHSTQINQLPVSMQRNFLEKFLKAAGYYQKLPDVINIGVKKSGTNALGFFIAHHPLISHSLGNEVHFFDWNYQKGLKFYRSKMGFTSKFQLSFEKTPRYFVTDSAPANILKDLGNSTKFVLCFRDPIDRLVSDFRHETELRLRKEWIKSGKKKMNSSPEKEGKKLEKLLIDKKGNINVSSDFIRTSSYSIHLKNWLKYFPLDNFIFLDHDRLLQDTFSVMKEVESFLDLKEFFRKDMFYFDPTRGGPCMHTDGKPCPSKSTPGFMPKAKLSKAVQAKLRVYFRPLLQELLNITGKRFPWSHSYL</sequence>
<name>A0A9Q1C1W3_HOLLE</name>
<proteinExistence type="predicted"/>
<evidence type="ECO:0000256" key="3">
    <source>
        <dbReference type="PIRSR" id="PIRSR637359-1"/>
    </source>
</evidence>
<feature type="compositionally biased region" description="Basic and acidic residues" evidence="6">
    <location>
        <begin position="91"/>
        <end position="105"/>
    </location>
</feature>
<evidence type="ECO:0000256" key="6">
    <source>
        <dbReference type="SAM" id="MobiDB-lite"/>
    </source>
</evidence>